<keyword evidence="5" id="KW-0934">Plastid</keyword>
<evidence type="ECO:0008006" key="10">
    <source>
        <dbReference type="Google" id="ProtNLM"/>
    </source>
</evidence>
<feature type="compositionally biased region" description="Basic and acidic residues" evidence="7">
    <location>
        <begin position="140"/>
        <end position="152"/>
    </location>
</feature>
<dbReference type="GO" id="GO:0004392">
    <property type="term" value="F:heme oxygenase (decyclizing) activity"/>
    <property type="evidence" value="ECO:0007669"/>
    <property type="project" value="InterPro"/>
</dbReference>
<dbReference type="OrthoDB" id="652091at2759"/>
<dbReference type="GO" id="GO:0010024">
    <property type="term" value="P:phytochromobilin biosynthetic process"/>
    <property type="evidence" value="ECO:0007669"/>
    <property type="project" value="TreeGrafter"/>
</dbReference>
<protein>
    <recommendedName>
        <fullName evidence="10">Heme oxygenase</fullName>
    </recommendedName>
</protein>
<dbReference type="InterPro" id="IPR016053">
    <property type="entry name" value="Haem_Oase-like"/>
</dbReference>
<dbReference type="CDD" id="cd19165">
    <property type="entry name" value="HemeO"/>
    <property type="match status" value="1"/>
</dbReference>
<evidence type="ECO:0000256" key="7">
    <source>
        <dbReference type="SAM" id="MobiDB-lite"/>
    </source>
</evidence>
<keyword evidence="4" id="KW-0602">Photosynthesis</keyword>
<dbReference type="Proteomes" id="UP001141806">
    <property type="component" value="Unassembled WGS sequence"/>
</dbReference>
<dbReference type="Gene3D" id="1.20.910.10">
    <property type="entry name" value="Heme oxygenase-like"/>
    <property type="match status" value="1"/>
</dbReference>
<comment type="similarity">
    <text evidence="2">Belongs to the heme oxygenase family.</text>
</comment>
<reference evidence="8" key="1">
    <citation type="journal article" date="2023" name="Plant J.">
        <title>The genome of the king protea, Protea cynaroides.</title>
        <authorList>
            <person name="Chang J."/>
            <person name="Duong T.A."/>
            <person name="Schoeman C."/>
            <person name="Ma X."/>
            <person name="Roodt D."/>
            <person name="Barker N."/>
            <person name="Li Z."/>
            <person name="Van de Peer Y."/>
            <person name="Mizrachi E."/>
        </authorList>
    </citation>
    <scope>NUCLEOTIDE SEQUENCE</scope>
    <source>
        <tissue evidence="8">Young leaves</tissue>
    </source>
</reference>
<feature type="region of interest" description="Disordered" evidence="7">
    <location>
        <begin position="76"/>
        <end position="97"/>
    </location>
</feature>
<evidence type="ECO:0000313" key="9">
    <source>
        <dbReference type="Proteomes" id="UP001141806"/>
    </source>
</evidence>
<proteinExistence type="inferred from homology"/>
<dbReference type="GO" id="GO:0015979">
    <property type="term" value="P:photosynthesis"/>
    <property type="evidence" value="ECO:0007669"/>
    <property type="project" value="UniProtKB-KW"/>
</dbReference>
<feature type="region of interest" description="Disordered" evidence="7">
    <location>
        <begin position="126"/>
        <end position="152"/>
    </location>
</feature>
<evidence type="ECO:0000256" key="2">
    <source>
        <dbReference type="ARBA" id="ARBA00006134"/>
    </source>
</evidence>
<organism evidence="8 9">
    <name type="scientific">Protea cynaroides</name>
    <dbReference type="NCBI Taxonomy" id="273540"/>
    <lineage>
        <taxon>Eukaryota</taxon>
        <taxon>Viridiplantae</taxon>
        <taxon>Streptophyta</taxon>
        <taxon>Embryophyta</taxon>
        <taxon>Tracheophyta</taxon>
        <taxon>Spermatophyta</taxon>
        <taxon>Magnoliopsida</taxon>
        <taxon>Proteales</taxon>
        <taxon>Proteaceae</taxon>
        <taxon>Protea</taxon>
    </lineage>
</organism>
<dbReference type="InterPro" id="IPR016084">
    <property type="entry name" value="Haem_Oase-like_multi-hlx"/>
</dbReference>
<keyword evidence="9" id="KW-1185">Reference proteome</keyword>
<comment type="caution">
    <text evidence="8">The sequence shown here is derived from an EMBL/GenBank/DDBJ whole genome shotgun (WGS) entry which is preliminary data.</text>
</comment>
<comment type="subcellular location">
    <subcellularLocation>
        <location evidence="1">Plastid</location>
        <location evidence="1">Chloroplast</location>
    </subcellularLocation>
</comment>
<dbReference type="Pfam" id="PF01126">
    <property type="entry name" value="Heme_oxygenase"/>
    <property type="match status" value="1"/>
</dbReference>
<evidence type="ECO:0000256" key="6">
    <source>
        <dbReference type="ARBA" id="ARBA00022946"/>
    </source>
</evidence>
<dbReference type="InterPro" id="IPR002051">
    <property type="entry name" value="Haem_Oase"/>
</dbReference>
<dbReference type="GO" id="GO:0009507">
    <property type="term" value="C:chloroplast"/>
    <property type="evidence" value="ECO:0007669"/>
    <property type="project" value="UniProtKB-SubCell"/>
</dbReference>
<accession>A0A9Q0HDZ6</accession>
<dbReference type="EMBL" id="JAMYWD010000008">
    <property type="protein sequence ID" value="KAJ4964020.1"/>
    <property type="molecule type" value="Genomic_DNA"/>
</dbReference>
<dbReference type="SUPFAM" id="SSF48613">
    <property type="entry name" value="Heme oxygenase-like"/>
    <property type="match status" value="1"/>
</dbReference>
<gene>
    <name evidence="8" type="ORF">NE237_023959</name>
</gene>
<keyword evidence="6" id="KW-0809">Transit peptide</keyword>
<dbReference type="AlphaFoldDB" id="A0A9Q0HDZ6"/>
<dbReference type="InterPro" id="IPR016951">
    <property type="entry name" value="Haem_Oase_decyc_pln"/>
</dbReference>
<sequence length="345" mass="38962">MFSSAAAPATQTTSPFRLSLLPLAGNPLVAGKLHFPLRLEVGLQLYKYNTAKSHSQNCRNNGFIISCSANSDNSIANSTAPTPTAVGPPPPPLKKKRKRYRKLYPGEDKGIVEEMRFVAMNLRNNNGKPIPVAGEEEEDSNKVSEEKTEEERTWEPSMEGFLEYLVDSKLVFDTLDRIVEASDDVAYAYFRKTGLERTECLSKDLEWFAQQGIAIPQPGPPGVSYAEYLRELAEKSAPLFLCHFYNIYFAHIAGGQVIGKQVCEKLLEGRELEFYKWEGDVQEMLKDVREKLNMLGEHWIRDEKNRCLREAKKSFRKIRQSKLDHCVMLSVGSANGLCIRLAGFM</sequence>
<evidence type="ECO:0000256" key="4">
    <source>
        <dbReference type="ARBA" id="ARBA00022531"/>
    </source>
</evidence>
<evidence type="ECO:0000256" key="1">
    <source>
        <dbReference type="ARBA" id="ARBA00004229"/>
    </source>
</evidence>
<keyword evidence="3" id="KW-0150">Chloroplast</keyword>
<name>A0A9Q0HDZ6_9MAGN</name>
<dbReference type="PANTHER" id="PTHR35703:SF1">
    <property type="entry name" value="INACTIVE HEME OXYGENASE 2, CHLOROPLASTIC-RELATED"/>
    <property type="match status" value="1"/>
</dbReference>
<evidence type="ECO:0000313" key="8">
    <source>
        <dbReference type="EMBL" id="KAJ4964020.1"/>
    </source>
</evidence>
<evidence type="ECO:0000256" key="5">
    <source>
        <dbReference type="ARBA" id="ARBA00022640"/>
    </source>
</evidence>
<dbReference type="GO" id="GO:0006788">
    <property type="term" value="P:heme oxidation"/>
    <property type="evidence" value="ECO:0007669"/>
    <property type="project" value="InterPro"/>
</dbReference>
<dbReference type="PANTHER" id="PTHR35703">
    <property type="entry name" value="HEME OXYGENASE 1, CHLOROPLASTIC-RELATED"/>
    <property type="match status" value="1"/>
</dbReference>
<evidence type="ECO:0000256" key="3">
    <source>
        <dbReference type="ARBA" id="ARBA00022528"/>
    </source>
</evidence>